<protein>
    <submittedName>
        <fullName evidence="1">YbdD/YjiX family protein</fullName>
    </submittedName>
</protein>
<dbReference type="RefSeq" id="WP_198323194.1">
    <property type="nucleotide sequence ID" value="NZ_CP104311.1"/>
</dbReference>
<sequence>MTTKLAGKFGALWRTLRTATGDDAYERYLEHWCRHHDGEGQPLSRKAFFRAEQQRRWSGVRRCC</sequence>
<evidence type="ECO:0000313" key="1">
    <source>
        <dbReference type="EMBL" id="WWF03256.1"/>
    </source>
</evidence>
<evidence type="ECO:0000313" key="2">
    <source>
        <dbReference type="Proteomes" id="UP001359308"/>
    </source>
</evidence>
<organism evidence="1 2">
    <name type="scientific">Methylococcus capsulatus</name>
    <dbReference type="NCBI Taxonomy" id="414"/>
    <lineage>
        <taxon>Bacteria</taxon>
        <taxon>Pseudomonadati</taxon>
        <taxon>Pseudomonadota</taxon>
        <taxon>Gammaproteobacteria</taxon>
        <taxon>Methylococcales</taxon>
        <taxon>Methylococcaceae</taxon>
        <taxon>Methylococcus</taxon>
    </lineage>
</organism>
<dbReference type="InterPro" id="IPR007423">
    <property type="entry name" value="Sel_put"/>
</dbReference>
<reference evidence="1 2" key="1">
    <citation type="submission" date="2022-09" db="EMBL/GenBank/DDBJ databases">
        <authorList>
            <person name="Giprobiosintez L."/>
        </authorList>
    </citation>
    <scope>NUCLEOTIDE SEQUENCE [LARGE SCALE GENOMIC DNA]</scope>
    <source>
        <strain evidence="2">VKPM-B-12549 (GBS-15)</strain>
    </source>
</reference>
<dbReference type="Proteomes" id="UP001359308">
    <property type="component" value="Chromosome"/>
</dbReference>
<dbReference type="Pfam" id="PF04328">
    <property type="entry name" value="Sel_put"/>
    <property type="match status" value="1"/>
</dbReference>
<accession>A0ABZ2FAF3</accession>
<keyword evidence="2" id="KW-1185">Reference proteome</keyword>
<proteinExistence type="predicted"/>
<dbReference type="EMBL" id="CP104311">
    <property type="protein sequence ID" value="WWF03256.1"/>
    <property type="molecule type" value="Genomic_DNA"/>
</dbReference>
<gene>
    <name evidence="1" type="ORF">N4J17_06460</name>
</gene>
<name>A0ABZ2FAF3_METCP</name>